<dbReference type="InterPro" id="IPR017981">
    <property type="entry name" value="GPCR_2-like_7TM"/>
</dbReference>
<keyword evidence="3 6" id="KW-1133">Transmembrane helix</keyword>
<feature type="compositionally biased region" description="Basic residues" evidence="5">
    <location>
        <begin position="166"/>
        <end position="185"/>
    </location>
</feature>
<dbReference type="Gene3D" id="1.20.1070.10">
    <property type="entry name" value="Rhodopsin 7-helix transmembrane proteins"/>
    <property type="match status" value="1"/>
</dbReference>
<feature type="compositionally biased region" description="Low complexity" evidence="5">
    <location>
        <begin position="152"/>
        <end position="165"/>
    </location>
</feature>
<keyword evidence="10" id="KW-1185">Reference proteome</keyword>
<organism evidence="9 10">
    <name type="scientific">Gryllus longicercus</name>
    <dbReference type="NCBI Taxonomy" id="2509291"/>
    <lineage>
        <taxon>Eukaryota</taxon>
        <taxon>Metazoa</taxon>
        <taxon>Ecdysozoa</taxon>
        <taxon>Arthropoda</taxon>
        <taxon>Hexapoda</taxon>
        <taxon>Insecta</taxon>
        <taxon>Pterygota</taxon>
        <taxon>Neoptera</taxon>
        <taxon>Polyneoptera</taxon>
        <taxon>Orthoptera</taxon>
        <taxon>Ensifera</taxon>
        <taxon>Gryllidea</taxon>
        <taxon>Grylloidea</taxon>
        <taxon>Gryllidae</taxon>
        <taxon>Gryllinae</taxon>
        <taxon>Gryllus</taxon>
    </lineage>
</organism>
<dbReference type="Pfam" id="PF00002">
    <property type="entry name" value="7tm_2"/>
    <property type="match status" value="1"/>
</dbReference>
<dbReference type="PROSITE" id="PS50261">
    <property type="entry name" value="G_PROTEIN_RECEP_F2_4"/>
    <property type="match status" value="1"/>
</dbReference>
<dbReference type="GO" id="GO:0005886">
    <property type="term" value="C:plasma membrane"/>
    <property type="evidence" value="ECO:0007669"/>
    <property type="project" value="TreeGrafter"/>
</dbReference>
<feature type="chain" id="PRO_5043050042" description="G-protein coupled receptors family 2 profile 2 domain-containing protein" evidence="7">
    <location>
        <begin position="20"/>
        <end position="239"/>
    </location>
</feature>
<evidence type="ECO:0000256" key="5">
    <source>
        <dbReference type="SAM" id="MobiDB-lite"/>
    </source>
</evidence>
<dbReference type="GO" id="GO:0008528">
    <property type="term" value="F:G protein-coupled peptide receptor activity"/>
    <property type="evidence" value="ECO:0007669"/>
    <property type="project" value="TreeGrafter"/>
</dbReference>
<dbReference type="EMBL" id="JAZDUA010000139">
    <property type="protein sequence ID" value="KAK7866684.1"/>
    <property type="molecule type" value="Genomic_DNA"/>
</dbReference>
<keyword evidence="2 6" id="KW-0812">Transmembrane</keyword>
<feature type="signal peptide" evidence="7">
    <location>
        <begin position="1"/>
        <end position="19"/>
    </location>
</feature>
<dbReference type="PRINTS" id="PR00249">
    <property type="entry name" value="GPCRSECRETIN"/>
</dbReference>
<evidence type="ECO:0000313" key="9">
    <source>
        <dbReference type="EMBL" id="KAK7866684.1"/>
    </source>
</evidence>
<evidence type="ECO:0000256" key="2">
    <source>
        <dbReference type="ARBA" id="ARBA00022692"/>
    </source>
</evidence>
<dbReference type="PROSITE" id="PS00650">
    <property type="entry name" value="G_PROTEIN_RECEP_F2_2"/>
    <property type="match status" value="1"/>
</dbReference>
<dbReference type="PRINTS" id="PR01127">
    <property type="entry name" value="DIUHORMONER"/>
</dbReference>
<accession>A0AAN9Z8J3</accession>
<evidence type="ECO:0000256" key="4">
    <source>
        <dbReference type="ARBA" id="ARBA00023136"/>
    </source>
</evidence>
<feature type="compositionally biased region" description="Basic and acidic residues" evidence="5">
    <location>
        <begin position="207"/>
        <end position="216"/>
    </location>
</feature>
<sequence length="239" mass="26809">MNLVFLVSIMWVLITKLRSANTAETKQYRKATKALLVLFPLLGITYILMMQGPMEGVAGDVFRNTRALLVGLQGFTVALFYCFVNTEVQNTLRHRMSRWREARAVGGGRRYTLSGHSKDWSPRSRTESIRLGDVASGGSLLTPAYRKRESSASEATTTTLLGPRPARQRPPLRLRQRRARRRRAPRLPAPAHRGERRVSGGPIPPRPHAEAHRGEPCEGEAMASHPPDRRRSPTEEKAV</sequence>
<evidence type="ECO:0000259" key="8">
    <source>
        <dbReference type="PROSITE" id="PS50261"/>
    </source>
</evidence>
<evidence type="ECO:0000256" key="6">
    <source>
        <dbReference type="SAM" id="Phobius"/>
    </source>
</evidence>
<evidence type="ECO:0000256" key="1">
    <source>
        <dbReference type="ARBA" id="ARBA00004141"/>
    </source>
</evidence>
<dbReference type="InterPro" id="IPR017983">
    <property type="entry name" value="GPCR_2_secretin-like_CS"/>
</dbReference>
<dbReference type="Proteomes" id="UP001378592">
    <property type="component" value="Unassembled WGS sequence"/>
</dbReference>
<reference evidence="9 10" key="1">
    <citation type="submission" date="2024-03" db="EMBL/GenBank/DDBJ databases">
        <title>The genome assembly and annotation of the cricket Gryllus longicercus Weissman &amp; Gray.</title>
        <authorList>
            <person name="Szrajer S."/>
            <person name="Gray D."/>
            <person name="Ylla G."/>
        </authorList>
    </citation>
    <scope>NUCLEOTIDE SEQUENCE [LARGE SCALE GENOMIC DNA]</scope>
    <source>
        <strain evidence="9">DAG 2021-001</strain>
        <tissue evidence="9">Whole body minus gut</tissue>
    </source>
</reference>
<dbReference type="InterPro" id="IPR002001">
    <property type="entry name" value="GPCR_2_diuretic_rcpt"/>
</dbReference>
<evidence type="ECO:0000256" key="3">
    <source>
        <dbReference type="ARBA" id="ARBA00022989"/>
    </source>
</evidence>
<feature type="compositionally biased region" description="Basic and acidic residues" evidence="5">
    <location>
        <begin position="226"/>
        <end position="239"/>
    </location>
</feature>
<evidence type="ECO:0000313" key="10">
    <source>
        <dbReference type="Proteomes" id="UP001378592"/>
    </source>
</evidence>
<dbReference type="InterPro" id="IPR050332">
    <property type="entry name" value="GPCR_2"/>
</dbReference>
<evidence type="ECO:0000256" key="7">
    <source>
        <dbReference type="SAM" id="SignalP"/>
    </source>
</evidence>
<protein>
    <recommendedName>
        <fullName evidence="8">G-protein coupled receptors family 2 profile 2 domain-containing protein</fullName>
    </recommendedName>
</protein>
<dbReference type="PANTHER" id="PTHR45620">
    <property type="entry name" value="PDF RECEPTOR-LIKE PROTEIN-RELATED"/>
    <property type="match status" value="1"/>
</dbReference>
<keyword evidence="4 6" id="KW-0472">Membrane</keyword>
<dbReference type="GO" id="GO:0008036">
    <property type="term" value="F:diuretic hormone receptor activity"/>
    <property type="evidence" value="ECO:0007669"/>
    <property type="project" value="InterPro"/>
</dbReference>
<dbReference type="GO" id="GO:0007166">
    <property type="term" value="P:cell surface receptor signaling pathway"/>
    <property type="evidence" value="ECO:0007669"/>
    <property type="project" value="InterPro"/>
</dbReference>
<comment type="subcellular location">
    <subcellularLocation>
        <location evidence="1">Membrane</location>
        <topology evidence="1">Multi-pass membrane protein</topology>
    </subcellularLocation>
</comment>
<comment type="caution">
    <text evidence="9">The sequence shown here is derived from an EMBL/GenBank/DDBJ whole genome shotgun (WGS) entry which is preliminary data.</text>
</comment>
<feature type="region of interest" description="Disordered" evidence="5">
    <location>
        <begin position="140"/>
        <end position="239"/>
    </location>
</feature>
<dbReference type="GO" id="GO:0007188">
    <property type="term" value="P:adenylate cyclase-modulating G protein-coupled receptor signaling pathway"/>
    <property type="evidence" value="ECO:0007669"/>
    <property type="project" value="TreeGrafter"/>
</dbReference>
<dbReference type="AlphaFoldDB" id="A0AAN9Z8J3"/>
<feature type="transmembrane region" description="Helical" evidence="6">
    <location>
        <begin position="35"/>
        <end position="54"/>
    </location>
</feature>
<dbReference type="InterPro" id="IPR000832">
    <property type="entry name" value="GPCR_2_secretin-like"/>
</dbReference>
<dbReference type="PANTHER" id="PTHR45620:SF15">
    <property type="entry name" value="DIURETIC HORMONE 44 RECEPTOR 1-RELATED"/>
    <property type="match status" value="1"/>
</dbReference>
<feature type="domain" description="G-protein coupled receptors family 2 profile 2" evidence="8">
    <location>
        <begin position="1"/>
        <end position="85"/>
    </location>
</feature>
<keyword evidence="7" id="KW-0732">Signal</keyword>
<gene>
    <name evidence="9" type="ORF">R5R35_003228</name>
</gene>
<name>A0AAN9Z8J3_9ORTH</name>
<dbReference type="GO" id="GO:0017046">
    <property type="term" value="F:peptide hormone binding"/>
    <property type="evidence" value="ECO:0007669"/>
    <property type="project" value="TreeGrafter"/>
</dbReference>
<proteinExistence type="predicted"/>
<feature type="transmembrane region" description="Helical" evidence="6">
    <location>
        <begin position="66"/>
        <end position="86"/>
    </location>
</feature>